<comment type="function">
    <text evidence="3">Catalyzes the formation of 4-diphosphocytidyl-2-C-methyl-D-erythritol from CTP and 2-C-methyl-D-erythritol 4-phosphate (MEP).</text>
</comment>
<feature type="site" description="Positions MEP for the nucleophilic attack" evidence="3">
    <location>
        <position position="151"/>
    </location>
</feature>
<dbReference type="EC" id="2.7.7.60" evidence="3"/>
<dbReference type="HAMAP" id="MF_00108">
    <property type="entry name" value="IspD"/>
    <property type="match status" value="1"/>
</dbReference>
<dbReference type="RefSeq" id="WP_200463887.1">
    <property type="nucleotide sequence ID" value="NZ_JAENRR010000007.1"/>
</dbReference>
<evidence type="ECO:0000313" key="4">
    <source>
        <dbReference type="EMBL" id="MBK3516662.1"/>
    </source>
</evidence>
<dbReference type="PANTHER" id="PTHR32125">
    <property type="entry name" value="2-C-METHYL-D-ERYTHRITOL 4-PHOSPHATE CYTIDYLYLTRANSFERASE, CHLOROPLASTIC"/>
    <property type="match status" value="1"/>
</dbReference>
<comment type="caution">
    <text evidence="4">The sequence shown here is derived from an EMBL/GenBank/DDBJ whole genome shotgun (WGS) entry which is preliminary data.</text>
</comment>
<dbReference type="InterPro" id="IPR050088">
    <property type="entry name" value="IspD/TarI_cytidylyltransf_bact"/>
</dbReference>
<evidence type="ECO:0000256" key="2">
    <source>
        <dbReference type="ARBA" id="ARBA00022695"/>
    </source>
</evidence>
<keyword evidence="1 3" id="KW-0808">Transferase</keyword>
<comment type="pathway">
    <text evidence="3">Isoprenoid biosynthesis; isopentenyl diphosphate biosynthesis via DXP pathway; isopentenyl diphosphate from 1-deoxy-D-xylulose 5-phosphate: step 2/6.</text>
</comment>
<keyword evidence="2 3" id="KW-0548">Nucleotidyltransferase</keyword>
<feature type="site" description="Transition state stabilizer" evidence="3">
    <location>
        <position position="15"/>
    </location>
</feature>
<gene>
    <name evidence="3" type="primary">ispD</name>
    <name evidence="4" type="ORF">JIV24_04855</name>
</gene>
<dbReference type="Gene3D" id="3.90.550.10">
    <property type="entry name" value="Spore Coat Polysaccharide Biosynthesis Protein SpsA, Chain A"/>
    <property type="match status" value="1"/>
</dbReference>
<accession>A0ABS1HG71</accession>
<evidence type="ECO:0000313" key="5">
    <source>
        <dbReference type="Proteomes" id="UP000605676"/>
    </source>
</evidence>
<feature type="site" description="Positions MEP for the nucleophilic attack" evidence="3">
    <location>
        <position position="205"/>
    </location>
</feature>
<feature type="site" description="Transition state stabilizer" evidence="3">
    <location>
        <position position="22"/>
    </location>
</feature>
<keyword evidence="3" id="KW-0414">Isoprene biosynthesis</keyword>
<evidence type="ECO:0000256" key="3">
    <source>
        <dbReference type="HAMAP-Rule" id="MF_00108"/>
    </source>
</evidence>
<dbReference type="GO" id="GO:0050518">
    <property type="term" value="F:2-C-methyl-D-erythritol 4-phosphate cytidylyltransferase activity"/>
    <property type="evidence" value="ECO:0007669"/>
    <property type="project" value="UniProtKB-EC"/>
</dbReference>
<organism evidence="4 5">
    <name type="scientific">Carboxylicivirga marina</name>
    <dbReference type="NCBI Taxonomy" id="2800988"/>
    <lineage>
        <taxon>Bacteria</taxon>
        <taxon>Pseudomonadati</taxon>
        <taxon>Bacteroidota</taxon>
        <taxon>Bacteroidia</taxon>
        <taxon>Marinilabiliales</taxon>
        <taxon>Marinilabiliaceae</taxon>
        <taxon>Carboxylicivirga</taxon>
    </lineage>
</organism>
<dbReference type="NCBIfam" id="TIGR00453">
    <property type="entry name" value="ispD"/>
    <property type="match status" value="1"/>
</dbReference>
<dbReference type="InterPro" id="IPR001228">
    <property type="entry name" value="IspD"/>
</dbReference>
<dbReference type="CDD" id="cd02516">
    <property type="entry name" value="CDP-ME_synthetase"/>
    <property type="match status" value="1"/>
</dbReference>
<sequence>MTNYAVIVAGGSGTRMGSSVPKQFLKINDLPVLMHTIKTFQQFDTQMKLILVLPESQIDYWQQLCEEHQFDAKHQIAKGGSTRFESVKNGLSLITETALIGIHDGVRPFVSPNTLKRCYHHAQALGNAIPVLDAFESIRQLNDDCSKAIDRSSIKLVQTPQVFHSDQLMAAYNQDYDSLFTDDASVVEAYGKTIHLVAGNRENIKITTPFDLVLAEAFIKAGFEEMEDEDELEI</sequence>
<dbReference type="Proteomes" id="UP000605676">
    <property type="component" value="Unassembled WGS sequence"/>
</dbReference>
<dbReference type="SUPFAM" id="SSF53448">
    <property type="entry name" value="Nucleotide-diphospho-sugar transferases"/>
    <property type="match status" value="1"/>
</dbReference>
<dbReference type="NCBIfam" id="NF001186">
    <property type="entry name" value="PRK00155.2-3"/>
    <property type="match status" value="1"/>
</dbReference>
<dbReference type="EMBL" id="JAENRR010000007">
    <property type="protein sequence ID" value="MBK3516662.1"/>
    <property type="molecule type" value="Genomic_DNA"/>
</dbReference>
<keyword evidence="5" id="KW-1185">Reference proteome</keyword>
<protein>
    <recommendedName>
        <fullName evidence="3">2-C-methyl-D-erythritol 4-phosphate cytidylyltransferase</fullName>
        <ecNumber evidence="3">2.7.7.60</ecNumber>
    </recommendedName>
    <alternativeName>
        <fullName evidence="3">4-diphosphocytidyl-2C-methyl-D-erythritol synthase</fullName>
    </alternativeName>
    <alternativeName>
        <fullName evidence="3">MEP cytidylyltransferase</fullName>
        <shortName evidence="3">MCT</shortName>
    </alternativeName>
</protein>
<comment type="catalytic activity">
    <reaction evidence="3">
        <text>2-C-methyl-D-erythritol 4-phosphate + CTP + H(+) = 4-CDP-2-C-methyl-D-erythritol + diphosphate</text>
        <dbReference type="Rhea" id="RHEA:13429"/>
        <dbReference type="ChEBI" id="CHEBI:15378"/>
        <dbReference type="ChEBI" id="CHEBI:33019"/>
        <dbReference type="ChEBI" id="CHEBI:37563"/>
        <dbReference type="ChEBI" id="CHEBI:57823"/>
        <dbReference type="ChEBI" id="CHEBI:58262"/>
        <dbReference type="EC" id="2.7.7.60"/>
    </reaction>
</comment>
<proteinExistence type="inferred from homology"/>
<evidence type="ECO:0000256" key="1">
    <source>
        <dbReference type="ARBA" id="ARBA00022679"/>
    </source>
</evidence>
<comment type="similarity">
    <text evidence="3">Belongs to the IspD/TarI cytidylyltransferase family. IspD subfamily.</text>
</comment>
<name>A0ABS1HG71_9BACT</name>
<dbReference type="InterPro" id="IPR034683">
    <property type="entry name" value="IspD/TarI"/>
</dbReference>
<dbReference type="Pfam" id="PF01128">
    <property type="entry name" value="IspD"/>
    <property type="match status" value="1"/>
</dbReference>
<reference evidence="4 5" key="1">
    <citation type="submission" date="2021-01" db="EMBL/GenBank/DDBJ databases">
        <title>Carboxyliciviraga sp.nov., isolated from coastal sediments.</title>
        <authorList>
            <person name="Lu D."/>
            <person name="Zhang T."/>
        </authorList>
    </citation>
    <scope>NUCLEOTIDE SEQUENCE [LARGE SCALE GENOMIC DNA]</scope>
    <source>
        <strain evidence="4 5">N1Y132</strain>
    </source>
</reference>
<dbReference type="PANTHER" id="PTHR32125:SF4">
    <property type="entry name" value="2-C-METHYL-D-ERYTHRITOL 4-PHOSPHATE CYTIDYLYLTRANSFERASE, CHLOROPLASTIC"/>
    <property type="match status" value="1"/>
</dbReference>
<dbReference type="InterPro" id="IPR029044">
    <property type="entry name" value="Nucleotide-diphossugar_trans"/>
</dbReference>